<feature type="domain" description="4Fe-4S ferredoxin-type" evidence="4">
    <location>
        <begin position="150"/>
        <end position="178"/>
    </location>
</feature>
<dbReference type="Proteomes" id="UP000256650">
    <property type="component" value="Unassembled WGS sequence"/>
</dbReference>
<gene>
    <name evidence="5" type="ORF">CQA43_01940</name>
</gene>
<dbReference type="PROSITE" id="PS51379">
    <property type="entry name" value="4FE4S_FER_2"/>
    <property type="match status" value="2"/>
</dbReference>
<dbReference type="AlphaFoldDB" id="A0A3D8IFX5"/>
<protein>
    <submittedName>
        <fullName evidence="5">Nitrate reductase</fullName>
    </submittedName>
</protein>
<sequence>MRNRRDLFTVLLKPKSEGFAPLPPYNSNRFLFSKFCGQCIVESLQVPCVKVCEEIYNKESRSGILKISHNAVYIDFETSGCKLCGECAKACPKGVLEEQLAKEQNPHWNFVLKIDELTCLAYHKTLCCTCKDICYSVLGKNQAITFSGLFYPAIQKHCIGCGECIGACPARAIILESCEN</sequence>
<evidence type="ECO:0000313" key="5">
    <source>
        <dbReference type="EMBL" id="RDU63614.1"/>
    </source>
</evidence>
<dbReference type="EMBL" id="NXLS01000002">
    <property type="protein sequence ID" value="RDU63614.1"/>
    <property type="molecule type" value="Genomic_DNA"/>
</dbReference>
<dbReference type="GeneID" id="82535048"/>
<evidence type="ECO:0000256" key="1">
    <source>
        <dbReference type="ARBA" id="ARBA00022723"/>
    </source>
</evidence>
<dbReference type="GO" id="GO:0046872">
    <property type="term" value="F:metal ion binding"/>
    <property type="evidence" value="ECO:0007669"/>
    <property type="project" value="UniProtKB-KW"/>
</dbReference>
<accession>A0A3D8IFX5</accession>
<dbReference type="GO" id="GO:0051536">
    <property type="term" value="F:iron-sulfur cluster binding"/>
    <property type="evidence" value="ECO:0007669"/>
    <property type="project" value="UniProtKB-KW"/>
</dbReference>
<evidence type="ECO:0000256" key="2">
    <source>
        <dbReference type="ARBA" id="ARBA00023004"/>
    </source>
</evidence>
<reference evidence="5 6" key="1">
    <citation type="submission" date="2018-04" db="EMBL/GenBank/DDBJ databases">
        <title>Novel Campyloabacter and Helicobacter Species and Strains.</title>
        <authorList>
            <person name="Mannion A.J."/>
            <person name="Shen Z."/>
            <person name="Fox J.G."/>
        </authorList>
    </citation>
    <scope>NUCLEOTIDE SEQUENCE [LARGE SCALE GENOMIC DNA]</scope>
    <source>
        <strain evidence="5 6">MIT 99-5101</strain>
    </source>
</reference>
<feature type="domain" description="4Fe-4S ferredoxin-type" evidence="4">
    <location>
        <begin position="70"/>
        <end position="101"/>
    </location>
</feature>
<organism evidence="5 6">
    <name type="scientific">Helicobacter ganmani</name>
    <dbReference type="NCBI Taxonomy" id="60246"/>
    <lineage>
        <taxon>Bacteria</taxon>
        <taxon>Pseudomonadati</taxon>
        <taxon>Campylobacterota</taxon>
        <taxon>Epsilonproteobacteria</taxon>
        <taxon>Campylobacterales</taxon>
        <taxon>Helicobacteraceae</taxon>
        <taxon>Helicobacter</taxon>
    </lineage>
</organism>
<dbReference type="OrthoDB" id="9800445at2"/>
<dbReference type="InterPro" id="IPR017896">
    <property type="entry name" value="4Fe4S_Fe-S-bd"/>
</dbReference>
<dbReference type="PROSITE" id="PS00198">
    <property type="entry name" value="4FE4S_FER_1"/>
    <property type="match status" value="2"/>
</dbReference>
<keyword evidence="6" id="KW-1185">Reference proteome</keyword>
<keyword evidence="2" id="KW-0408">Iron</keyword>
<evidence type="ECO:0000259" key="4">
    <source>
        <dbReference type="PROSITE" id="PS51379"/>
    </source>
</evidence>
<dbReference type="SUPFAM" id="SSF54862">
    <property type="entry name" value="4Fe-4S ferredoxins"/>
    <property type="match status" value="1"/>
</dbReference>
<proteinExistence type="predicted"/>
<comment type="caution">
    <text evidence="5">The sequence shown here is derived from an EMBL/GenBank/DDBJ whole genome shotgun (WGS) entry which is preliminary data.</text>
</comment>
<dbReference type="InterPro" id="IPR017900">
    <property type="entry name" value="4Fe4S_Fe_S_CS"/>
</dbReference>
<evidence type="ECO:0000313" key="6">
    <source>
        <dbReference type="Proteomes" id="UP000256650"/>
    </source>
</evidence>
<keyword evidence="3" id="KW-0411">Iron-sulfur</keyword>
<dbReference type="RefSeq" id="WP_115550945.1">
    <property type="nucleotide sequence ID" value="NZ_CAONBV010000035.1"/>
</dbReference>
<name>A0A3D8IFX5_9HELI</name>
<evidence type="ECO:0000256" key="3">
    <source>
        <dbReference type="ARBA" id="ARBA00023014"/>
    </source>
</evidence>
<keyword evidence="1" id="KW-0479">Metal-binding</keyword>
<dbReference type="Pfam" id="PF00037">
    <property type="entry name" value="Fer4"/>
    <property type="match status" value="2"/>
</dbReference>